<dbReference type="PANTHER" id="PTHR33568:SF3">
    <property type="entry name" value="DNA-DIRECTED DNA POLYMERASE"/>
    <property type="match status" value="1"/>
</dbReference>
<dbReference type="OrthoDB" id="10063027at2759"/>
<evidence type="ECO:0000256" key="1">
    <source>
        <dbReference type="ARBA" id="ARBA00005755"/>
    </source>
</evidence>
<accession>A0A7D9JCD3</accession>
<name>A0A7D9JCD3_PARCT</name>
<keyword evidence="5" id="KW-0235">DNA replication</keyword>
<keyword evidence="11" id="KW-1185">Reference proteome</keyword>
<dbReference type="GO" id="GO:0003887">
    <property type="term" value="F:DNA-directed DNA polymerase activity"/>
    <property type="evidence" value="ECO:0007669"/>
    <property type="project" value="UniProtKB-KW"/>
</dbReference>
<evidence type="ECO:0000256" key="4">
    <source>
        <dbReference type="ARBA" id="ARBA00022695"/>
    </source>
</evidence>
<dbReference type="Proteomes" id="UP001152795">
    <property type="component" value="Unassembled WGS sequence"/>
</dbReference>
<dbReference type="GO" id="GO:0006260">
    <property type="term" value="P:DNA replication"/>
    <property type="evidence" value="ECO:0007669"/>
    <property type="project" value="UniProtKB-KW"/>
</dbReference>
<evidence type="ECO:0000256" key="8">
    <source>
        <dbReference type="ARBA" id="ARBA00049244"/>
    </source>
</evidence>
<evidence type="ECO:0000313" key="11">
    <source>
        <dbReference type="Proteomes" id="UP001152795"/>
    </source>
</evidence>
<keyword evidence="3" id="KW-0808">Transferase</keyword>
<keyword evidence="7" id="KW-0238">DNA-binding</keyword>
<protein>
    <recommendedName>
        <fullName evidence="2">DNA-directed DNA polymerase</fullName>
        <ecNumber evidence="2">2.7.7.7</ecNumber>
    </recommendedName>
</protein>
<feature type="domain" description="DNA-directed DNA polymerase family B mitochondria/virus" evidence="9">
    <location>
        <begin position="420"/>
        <end position="515"/>
    </location>
</feature>
<dbReference type="SUPFAM" id="SSF56672">
    <property type="entry name" value="DNA/RNA polymerases"/>
    <property type="match status" value="1"/>
</dbReference>
<dbReference type="InterPro" id="IPR004868">
    <property type="entry name" value="DNA-dir_DNA_pol_B_mt/vir"/>
</dbReference>
<evidence type="ECO:0000256" key="6">
    <source>
        <dbReference type="ARBA" id="ARBA00022932"/>
    </source>
</evidence>
<comment type="caution">
    <text evidence="10">The sequence shown here is derived from an EMBL/GenBank/DDBJ whole genome shotgun (WGS) entry which is preliminary data.</text>
</comment>
<reference evidence="10" key="1">
    <citation type="submission" date="2020-04" db="EMBL/GenBank/DDBJ databases">
        <authorList>
            <person name="Alioto T."/>
            <person name="Alioto T."/>
            <person name="Gomez Garrido J."/>
        </authorList>
    </citation>
    <scope>NUCLEOTIDE SEQUENCE</scope>
    <source>
        <strain evidence="10">A484AB</strain>
    </source>
</reference>
<organism evidence="10 11">
    <name type="scientific">Paramuricea clavata</name>
    <name type="common">Red gorgonian</name>
    <name type="synonym">Violescent sea-whip</name>
    <dbReference type="NCBI Taxonomy" id="317549"/>
    <lineage>
        <taxon>Eukaryota</taxon>
        <taxon>Metazoa</taxon>
        <taxon>Cnidaria</taxon>
        <taxon>Anthozoa</taxon>
        <taxon>Octocorallia</taxon>
        <taxon>Malacalcyonacea</taxon>
        <taxon>Plexauridae</taxon>
        <taxon>Paramuricea</taxon>
    </lineage>
</organism>
<feature type="non-terminal residue" evidence="10">
    <location>
        <position position="639"/>
    </location>
</feature>
<dbReference type="EMBL" id="CACRXK020014411">
    <property type="protein sequence ID" value="CAB4026798.1"/>
    <property type="molecule type" value="Genomic_DNA"/>
</dbReference>
<dbReference type="EC" id="2.7.7.7" evidence="2"/>
<evidence type="ECO:0000259" key="9">
    <source>
        <dbReference type="Pfam" id="PF03175"/>
    </source>
</evidence>
<dbReference type="InterPro" id="IPR043502">
    <property type="entry name" value="DNA/RNA_pol_sf"/>
</dbReference>
<evidence type="ECO:0000256" key="2">
    <source>
        <dbReference type="ARBA" id="ARBA00012417"/>
    </source>
</evidence>
<dbReference type="Pfam" id="PF03175">
    <property type="entry name" value="DNA_pol_B_2"/>
    <property type="match status" value="1"/>
</dbReference>
<dbReference type="Gene3D" id="1.10.287.690">
    <property type="entry name" value="Helix hairpin bin"/>
    <property type="match status" value="1"/>
</dbReference>
<keyword evidence="4" id="KW-0548">Nucleotidyltransferase</keyword>
<gene>
    <name evidence="10" type="ORF">PACLA_8A013122</name>
</gene>
<dbReference type="PANTHER" id="PTHR33568">
    <property type="entry name" value="DNA POLYMERASE"/>
    <property type="match status" value="1"/>
</dbReference>
<keyword evidence="6" id="KW-0239">DNA-directed DNA polymerase</keyword>
<sequence length="639" mass="73274">LRQLGYTCNLHSRGQKAFYEAFARRLHHKTSLILFFKAIKTGGSLKFSPFAVVKNFNHERNVVNQNIRAMRFHKAAMAAASLAAASLAMTSLASLTSMLDNFNVNTSGTGFIFVECIIGIRRPALNRIKVTGPFINIGKPELNHRSGKKASLAKHITNYTVQLKLYSAAIERIIRELHKKAAVPLSPCGLDEVKQFQTSSERSYLLSGTTVTLFCNTYERTVSTERNEIYIQHARNRGEKCVGCIKCYARDTMNPVKGRTMHDLHQKTVEKIQYLKNQGYNVVEVWECRINRELADNEDMKYYFDQYDGVDPLEPCDALYGGRTNALRLYHECNDDEKIRTCADACNQTPCGHADRERGIQGTWWSWRKRWRKDYIDTFLKIKQEASGYPKDSVTEEQRQHYVDEYLEKSGIHLDPHKIEYNPGLRALAKLMLNSFWGKFAQRPNMVKTEQIKDPQVFFDYLTSDEINVLDADLVSDNIIEIRYEYTDNFIKPDVKTNMVIAAFTTAHAPKINEPEPPLGNHLGELTDELGSEYITVFASGGPKNYCYRTNSGKVETKVRGITVDCTARQKVNFKVIRGLVYLNAKCQVTGQVSVDIPFRITRNTRTKEIETKRMKKDYRIVYNKHVIMDDNKTLPYGY</sequence>
<evidence type="ECO:0000313" key="10">
    <source>
        <dbReference type="EMBL" id="CAB4026798.1"/>
    </source>
</evidence>
<evidence type="ECO:0000256" key="3">
    <source>
        <dbReference type="ARBA" id="ARBA00022679"/>
    </source>
</evidence>
<comment type="catalytic activity">
    <reaction evidence="8">
        <text>DNA(n) + a 2'-deoxyribonucleoside 5'-triphosphate = DNA(n+1) + diphosphate</text>
        <dbReference type="Rhea" id="RHEA:22508"/>
        <dbReference type="Rhea" id="RHEA-COMP:17339"/>
        <dbReference type="Rhea" id="RHEA-COMP:17340"/>
        <dbReference type="ChEBI" id="CHEBI:33019"/>
        <dbReference type="ChEBI" id="CHEBI:61560"/>
        <dbReference type="ChEBI" id="CHEBI:173112"/>
        <dbReference type="EC" id="2.7.7.7"/>
    </reaction>
</comment>
<dbReference type="GO" id="GO:0000166">
    <property type="term" value="F:nucleotide binding"/>
    <property type="evidence" value="ECO:0007669"/>
    <property type="project" value="InterPro"/>
</dbReference>
<comment type="similarity">
    <text evidence="1">Belongs to the DNA polymerase type-B family.</text>
</comment>
<evidence type="ECO:0000256" key="7">
    <source>
        <dbReference type="ARBA" id="ARBA00023125"/>
    </source>
</evidence>
<proteinExistence type="inferred from homology"/>
<dbReference type="AlphaFoldDB" id="A0A7D9JCD3"/>
<dbReference type="GO" id="GO:0003677">
    <property type="term" value="F:DNA binding"/>
    <property type="evidence" value="ECO:0007669"/>
    <property type="project" value="UniProtKB-KW"/>
</dbReference>
<evidence type="ECO:0000256" key="5">
    <source>
        <dbReference type="ARBA" id="ARBA00022705"/>
    </source>
</evidence>